<keyword evidence="3" id="KW-0813">Transport</keyword>
<feature type="transmembrane region" description="Helical" evidence="8">
    <location>
        <begin position="311"/>
        <end position="338"/>
    </location>
</feature>
<organism evidence="9 10">
    <name type="scientific">Campylobacter geochelonis</name>
    <dbReference type="NCBI Taxonomy" id="1780362"/>
    <lineage>
        <taxon>Bacteria</taxon>
        <taxon>Pseudomonadati</taxon>
        <taxon>Campylobacterota</taxon>
        <taxon>Epsilonproteobacteria</taxon>
        <taxon>Campylobacterales</taxon>
        <taxon>Campylobacteraceae</taxon>
        <taxon>Campylobacter</taxon>
    </lineage>
</organism>
<reference evidence="9 10" key="1">
    <citation type="submission" date="2016-02" db="EMBL/GenBank/DDBJ databases">
        <authorList>
            <consortium name="Pathogen Informatics"/>
        </authorList>
    </citation>
    <scope>NUCLEOTIDE SEQUENCE [LARGE SCALE GENOMIC DNA]</scope>
    <source>
        <strain evidence="9 10">RC20</strain>
    </source>
</reference>
<feature type="transmembrane region" description="Helical" evidence="8">
    <location>
        <begin position="273"/>
        <end position="291"/>
    </location>
</feature>
<dbReference type="NCBIfam" id="TIGR00771">
    <property type="entry name" value="DcuC"/>
    <property type="match status" value="1"/>
</dbReference>
<evidence type="ECO:0000256" key="3">
    <source>
        <dbReference type="ARBA" id="ARBA00022448"/>
    </source>
</evidence>
<dbReference type="GO" id="GO:0005886">
    <property type="term" value="C:plasma membrane"/>
    <property type="evidence" value="ECO:0007669"/>
    <property type="project" value="UniProtKB-SubCell"/>
</dbReference>
<dbReference type="GO" id="GO:0004588">
    <property type="term" value="F:orotate phosphoribosyltransferase activity"/>
    <property type="evidence" value="ECO:0007669"/>
    <property type="project" value="UniProtKB-EC"/>
</dbReference>
<comment type="similarity">
    <text evidence="2">Belongs to the DcuC/DcuD transporter (TC 2.A.61) family.</text>
</comment>
<evidence type="ECO:0000313" key="10">
    <source>
        <dbReference type="Proteomes" id="UP000069632"/>
    </source>
</evidence>
<name>A0A128EEE9_9BACT</name>
<keyword evidence="7 8" id="KW-0472">Membrane</keyword>
<evidence type="ECO:0000256" key="4">
    <source>
        <dbReference type="ARBA" id="ARBA00022475"/>
    </source>
</evidence>
<keyword evidence="6 8" id="KW-1133">Transmembrane helix</keyword>
<feature type="transmembrane region" description="Helical" evidence="8">
    <location>
        <begin position="241"/>
        <end position="261"/>
    </location>
</feature>
<feature type="transmembrane region" description="Helical" evidence="8">
    <location>
        <begin position="390"/>
        <end position="416"/>
    </location>
</feature>
<keyword evidence="9" id="KW-0808">Transferase</keyword>
<feature type="transmembrane region" description="Helical" evidence="8">
    <location>
        <begin position="28"/>
        <end position="45"/>
    </location>
</feature>
<dbReference type="OrthoDB" id="1675518at2"/>
<dbReference type="PANTHER" id="PTHR42002">
    <property type="entry name" value="ANAEROBIC C4-DICARBOXYLATE TRANSPORTER DCUC-RELATED"/>
    <property type="match status" value="1"/>
</dbReference>
<dbReference type="PANTHER" id="PTHR42002:SF2">
    <property type="entry name" value="ANAEROBIC C4-DICARBOXYLATE TRANSPORTER DCUC-RELATED"/>
    <property type="match status" value="1"/>
</dbReference>
<dbReference type="NCBIfam" id="NF037994">
    <property type="entry name" value="DcuC_1"/>
    <property type="match status" value="1"/>
</dbReference>
<feature type="transmembrane region" description="Helical" evidence="8">
    <location>
        <begin position="57"/>
        <end position="74"/>
    </location>
</feature>
<dbReference type="EMBL" id="FIZP01000001">
    <property type="protein sequence ID" value="CZE46822.1"/>
    <property type="molecule type" value="Genomic_DNA"/>
</dbReference>
<protein>
    <submittedName>
        <fullName evidence="9">Orotate phosphoribosyltransferase</fullName>
        <ecNumber evidence="9">2.4.2.10</ecNumber>
    </submittedName>
</protein>
<evidence type="ECO:0000256" key="1">
    <source>
        <dbReference type="ARBA" id="ARBA00004651"/>
    </source>
</evidence>
<accession>A0A128EEE9</accession>
<feature type="transmembrane region" description="Helical" evidence="8">
    <location>
        <begin position="140"/>
        <end position="164"/>
    </location>
</feature>
<feature type="transmembrane region" description="Helical" evidence="8">
    <location>
        <begin position="6"/>
        <end position="21"/>
    </location>
</feature>
<evidence type="ECO:0000313" key="9">
    <source>
        <dbReference type="EMBL" id="CZE46822.1"/>
    </source>
</evidence>
<evidence type="ECO:0000256" key="2">
    <source>
        <dbReference type="ARBA" id="ARBA00005275"/>
    </source>
</evidence>
<sequence>MQTFRLLLAIAGIIAVIFLLIKKRDTKTVLLGVGLILCVACLKPMDGLSAFTKYMTQAGLIKAICASMGFAFVMKFTKCDQHLIKLLINPMKNIGFILVPLTTFLTYFINIAIPSAAGCSAAVGATLIPLLMASGVRPAMAGAAVFAGTFGSVLSPGSAHNIFVTDMVKKSIADYTVQDIISVQLVSALTSLGIVLVAMTVILFVFKDYTKGKNYLLEMNSGATVASGGASEKKDEDKVNVLYAIMPLVPLVILIIGGTELKNVSFLAWTKMGVAEAMLLGAIVTIFVTMTNPEKITKEFFKGMGSAYADVIGIIIAAGVFVAGLTACGAIEFIIEWLKNEQGYVRFGSTYIPFLMGVVTGSGDAATMAFNAAVTPHAANLGFDQAKLGMAAAIAGSLGRSASPLAGAAIVCAGLAMVSPVEIVKRTALGMLISVTVIAFVIL</sequence>
<keyword evidence="9" id="KW-0328">Glycosyltransferase</keyword>
<dbReference type="InterPro" id="IPR018385">
    <property type="entry name" value="C4_dicarb_anaerob_car-like"/>
</dbReference>
<keyword evidence="10" id="KW-1185">Reference proteome</keyword>
<feature type="transmembrane region" description="Helical" evidence="8">
    <location>
        <begin position="95"/>
        <end position="128"/>
    </location>
</feature>
<evidence type="ECO:0000256" key="5">
    <source>
        <dbReference type="ARBA" id="ARBA00022692"/>
    </source>
</evidence>
<evidence type="ECO:0000256" key="8">
    <source>
        <dbReference type="SAM" id="Phobius"/>
    </source>
</evidence>
<comment type="subcellular location">
    <subcellularLocation>
        <location evidence="1">Cell membrane</location>
        <topology evidence="1">Multi-pass membrane protein</topology>
    </subcellularLocation>
</comment>
<dbReference type="EC" id="2.4.2.10" evidence="9"/>
<dbReference type="RefSeq" id="WP_075540032.1">
    <property type="nucleotide sequence ID" value="NZ_CP053844.1"/>
</dbReference>
<dbReference type="Proteomes" id="UP000069632">
    <property type="component" value="Unassembled WGS sequence"/>
</dbReference>
<gene>
    <name evidence="9" type="primary">dcuD</name>
    <name evidence="9" type="ORF">ERS672216_00574</name>
</gene>
<feature type="transmembrane region" description="Helical" evidence="8">
    <location>
        <begin position="423"/>
        <end position="442"/>
    </location>
</feature>
<feature type="transmembrane region" description="Helical" evidence="8">
    <location>
        <begin position="185"/>
        <end position="206"/>
    </location>
</feature>
<dbReference type="AlphaFoldDB" id="A0A128EEE9"/>
<keyword evidence="4" id="KW-1003">Cell membrane</keyword>
<evidence type="ECO:0000256" key="7">
    <source>
        <dbReference type="ARBA" id="ARBA00023136"/>
    </source>
</evidence>
<feature type="transmembrane region" description="Helical" evidence="8">
    <location>
        <begin position="350"/>
        <end position="370"/>
    </location>
</feature>
<keyword evidence="5 8" id="KW-0812">Transmembrane</keyword>
<dbReference type="Pfam" id="PF03606">
    <property type="entry name" value="DcuC"/>
    <property type="match status" value="1"/>
</dbReference>
<proteinExistence type="inferred from homology"/>
<dbReference type="InterPro" id="IPR004669">
    <property type="entry name" value="C4_dicarb_anaerob_car"/>
</dbReference>
<dbReference type="GO" id="GO:0015556">
    <property type="term" value="F:C4-dicarboxylate transmembrane transporter activity"/>
    <property type="evidence" value="ECO:0007669"/>
    <property type="project" value="InterPro"/>
</dbReference>
<evidence type="ECO:0000256" key="6">
    <source>
        <dbReference type="ARBA" id="ARBA00022989"/>
    </source>
</evidence>